<sequence length="468" mass="53967">MESTSQEMNTTNQPGHKPSFSALIDAIALQEQCFEQSLASQQLWAKQLANEQEAKIKATVQKITVDAAEVDEILKGKNILTSDVKPEGFNSKSEEGERQSQPPCGQFSTSRSRSTSLVRYPEPDVYEENRKYSPRDHVSKRDLGYFNSDIRYNRYKDQQRPNSQSFKYQPGDSRGRAYRRASRSPEADTNPHYGRSIDSRKHRERRGASPLERSWKRERSPSKSTSQRYCHEDSNFGRSGSFRYQSGDDTGRNYHTVYQRPTDVDIPHDSRFIDSRKHRERSGSSHMERNWKMKRRSPSKPKHQSYFDKDSHSFRCQPGDSRTKSYDSNPHHGRSIDSKKHREKRGASPLEIGRSHKSRHLSAEDRKDGYRDNGDEKISEPTGGRSGCQILSNVVLTKNIFLFWFYVLFGQWINIGAIEKQTLLSHHGFPATSSIEEIGATVAHRMELNVGRCVWWAKPIIYANGERR</sequence>
<evidence type="ECO:0000256" key="1">
    <source>
        <dbReference type="SAM" id="MobiDB-lite"/>
    </source>
</evidence>
<feature type="compositionally biased region" description="Basic and acidic residues" evidence="1">
    <location>
        <begin position="262"/>
        <end position="291"/>
    </location>
</feature>
<dbReference type="Proteomes" id="UP000239757">
    <property type="component" value="Unassembled WGS sequence"/>
</dbReference>
<reference evidence="2 3" key="1">
    <citation type="submission" date="2015-01" db="EMBL/GenBank/DDBJ databases">
        <title>Genome of allotetraploid Gossypium barbadense reveals genomic plasticity and fiber elongation in cotton evolution.</title>
        <authorList>
            <person name="Chen X."/>
            <person name="Liu X."/>
            <person name="Zhao B."/>
            <person name="Zheng H."/>
            <person name="Hu Y."/>
            <person name="Lu G."/>
            <person name="Yang C."/>
            <person name="Chen J."/>
            <person name="Shan C."/>
            <person name="Zhang L."/>
            <person name="Zhou Y."/>
            <person name="Wang L."/>
            <person name="Guo W."/>
            <person name="Bai Y."/>
            <person name="Ruan J."/>
            <person name="Shangguan X."/>
            <person name="Mao Y."/>
            <person name="Jiang J."/>
            <person name="Zhu Y."/>
            <person name="Lei J."/>
            <person name="Kang H."/>
            <person name="Chen S."/>
            <person name="He X."/>
            <person name="Wang R."/>
            <person name="Wang Y."/>
            <person name="Chen J."/>
            <person name="Wang L."/>
            <person name="Yu S."/>
            <person name="Wang B."/>
            <person name="Wei J."/>
            <person name="Song S."/>
            <person name="Lu X."/>
            <person name="Gao Z."/>
            <person name="Gu W."/>
            <person name="Deng X."/>
            <person name="Ma D."/>
            <person name="Wang S."/>
            <person name="Liang W."/>
            <person name="Fang L."/>
            <person name="Cai C."/>
            <person name="Zhu X."/>
            <person name="Zhou B."/>
            <person name="Zhang Y."/>
            <person name="Chen Z."/>
            <person name="Xu S."/>
            <person name="Zhu R."/>
            <person name="Wang S."/>
            <person name="Zhang T."/>
            <person name="Zhao G."/>
        </authorList>
    </citation>
    <scope>NUCLEOTIDE SEQUENCE [LARGE SCALE GENOMIC DNA]</scope>
    <source>
        <strain evidence="3">cv. Xinhai21</strain>
        <tissue evidence="2">Leaf</tissue>
    </source>
</reference>
<protein>
    <submittedName>
        <fullName evidence="2">Uncharacterized protein</fullName>
    </submittedName>
</protein>
<feature type="compositionally biased region" description="Basic and acidic residues" evidence="1">
    <location>
        <begin position="127"/>
        <end position="143"/>
    </location>
</feature>
<feature type="compositionally biased region" description="Polar residues" evidence="1">
    <location>
        <begin position="236"/>
        <end position="248"/>
    </location>
</feature>
<gene>
    <name evidence="2" type="ORF">GOBAR_AA38591</name>
</gene>
<feature type="compositionally biased region" description="Basic and acidic residues" evidence="1">
    <location>
        <begin position="361"/>
        <end position="379"/>
    </location>
</feature>
<feature type="region of interest" description="Disordered" evidence="1">
    <location>
        <begin position="76"/>
        <end position="383"/>
    </location>
</feature>
<dbReference type="OrthoDB" id="983872at2759"/>
<evidence type="ECO:0000313" key="3">
    <source>
        <dbReference type="Proteomes" id="UP000239757"/>
    </source>
</evidence>
<name>A0A2P5VTJ3_GOSBA</name>
<feature type="compositionally biased region" description="Basic residues" evidence="1">
    <location>
        <begin position="292"/>
        <end position="303"/>
    </location>
</feature>
<dbReference type="AlphaFoldDB" id="A0A2P5VTJ3"/>
<dbReference type="EMBL" id="KZ670982">
    <property type="protein sequence ID" value="PPR82130.1"/>
    <property type="molecule type" value="Genomic_DNA"/>
</dbReference>
<organism evidence="2 3">
    <name type="scientific">Gossypium barbadense</name>
    <name type="common">Sea Island cotton</name>
    <name type="synonym">Hibiscus barbadensis</name>
    <dbReference type="NCBI Taxonomy" id="3634"/>
    <lineage>
        <taxon>Eukaryota</taxon>
        <taxon>Viridiplantae</taxon>
        <taxon>Streptophyta</taxon>
        <taxon>Embryophyta</taxon>
        <taxon>Tracheophyta</taxon>
        <taxon>Spermatophyta</taxon>
        <taxon>Magnoliopsida</taxon>
        <taxon>eudicotyledons</taxon>
        <taxon>Gunneridae</taxon>
        <taxon>Pentapetalae</taxon>
        <taxon>rosids</taxon>
        <taxon>malvids</taxon>
        <taxon>Malvales</taxon>
        <taxon>Malvaceae</taxon>
        <taxon>Malvoideae</taxon>
        <taxon>Gossypium</taxon>
    </lineage>
</organism>
<proteinExistence type="predicted"/>
<evidence type="ECO:0000313" key="2">
    <source>
        <dbReference type="EMBL" id="PPR82130.1"/>
    </source>
</evidence>
<accession>A0A2P5VTJ3</accession>